<dbReference type="EMBL" id="LXQA010043943">
    <property type="protein sequence ID" value="MCI00682.1"/>
    <property type="molecule type" value="Genomic_DNA"/>
</dbReference>
<accession>A0A392NMP2</accession>
<dbReference type="AlphaFoldDB" id="A0A392NMP2"/>
<sequence length="69" mass="7630">MASFNISWKCLDLDQEPKSTTINQPKTPKTFAQALTNLYDIPLSQMPQAVVKGDHLAIEIPEIAYLAGL</sequence>
<proteinExistence type="predicted"/>
<keyword evidence="2" id="KW-1185">Reference proteome</keyword>
<evidence type="ECO:0000313" key="1">
    <source>
        <dbReference type="EMBL" id="MCI00682.1"/>
    </source>
</evidence>
<protein>
    <submittedName>
        <fullName evidence="1">Uncharacterized protein</fullName>
    </submittedName>
</protein>
<comment type="caution">
    <text evidence="1">The sequence shown here is derived from an EMBL/GenBank/DDBJ whole genome shotgun (WGS) entry which is preliminary data.</text>
</comment>
<organism evidence="1 2">
    <name type="scientific">Trifolium medium</name>
    <dbReference type="NCBI Taxonomy" id="97028"/>
    <lineage>
        <taxon>Eukaryota</taxon>
        <taxon>Viridiplantae</taxon>
        <taxon>Streptophyta</taxon>
        <taxon>Embryophyta</taxon>
        <taxon>Tracheophyta</taxon>
        <taxon>Spermatophyta</taxon>
        <taxon>Magnoliopsida</taxon>
        <taxon>eudicotyledons</taxon>
        <taxon>Gunneridae</taxon>
        <taxon>Pentapetalae</taxon>
        <taxon>rosids</taxon>
        <taxon>fabids</taxon>
        <taxon>Fabales</taxon>
        <taxon>Fabaceae</taxon>
        <taxon>Papilionoideae</taxon>
        <taxon>50 kb inversion clade</taxon>
        <taxon>NPAAA clade</taxon>
        <taxon>Hologalegina</taxon>
        <taxon>IRL clade</taxon>
        <taxon>Trifolieae</taxon>
        <taxon>Trifolium</taxon>
    </lineage>
</organism>
<evidence type="ECO:0000313" key="2">
    <source>
        <dbReference type="Proteomes" id="UP000265520"/>
    </source>
</evidence>
<name>A0A392NMP2_9FABA</name>
<dbReference type="Proteomes" id="UP000265520">
    <property type="component" value="Unassembled WGS sequence"/>
</dbReference>
<reference evidence="1 2" key="1">
    <citation type="journal article" date="2018" name="Front. Plant Sci.">
        <title>Red Clover (Trifolium pratense) and Zigzag Clover (T. medium) - A Picture of Genomic Similarities and Differences.</title>
        <authorList>
            <person name="Dluhosova J."/>
            <person name="Istvanek J."/>
            <person name="Nedelnik J."/>
            <person name="Repkova J."/>
        </authorList>
    </citation>
    <scope>NUCLEOTIDE SEQUENCE [LARGE SCALE GENOMIC DNA]</scope>
    <source>
        <strain evidence="2">cv. 10/8</strain>
        <tissue evidence="1">Leaf</tissue>
    </source>
</reference>